<dbReference type="PROSITE" id="PS51257">
    <property type="entry name" value="PROKAR_LIPOPROTEIN"/>
    <property type="match status" value="1"/>
</dbReference>
<evidence type="ECO:0000313" key="3">
    <source>
        <dbReference type="Proteomes" id="UP000017667"/>
    </source>
</evidence>
<evidence type="ECO:0000313" key="2">
    <source>
        <dbReference type="EMBL" id="ENW17760.1"/>
    </source>
</evidence>
<protein>
    <recommendedName>
        <fullName evidence="4">Lipoprotein</fullName>
    </recommendedName>
</protein>
<organism evidence="2 3">
    <name type="scientific">Acinetobacter haemolyticus CIP 64.3 = MTCC 9819</name>
    <dbReference type="NCBI Taxonomy" id="1217659"/>
    <lineage>
        <taxon>Bacteria</taxon>
        <taxon>Pseudomonadati</taxon>
        <taxon>Pseudomonadota</taxon>
        <taxon>Gammaproteobacteria</taxon>
        <taxon>Moraxellales</taxon>
        <taxon>Moraxellaceae</taxon>
        <taxon>Acinetobacter</taxon>
    </lineage>
</organism>
<keyword evidence="3" id="KW-1185">Reference proteome</keyword>
<comment type="caution">
    <text evidence="2">The sequence shown here is derived from an EMBL/GenBank/DDBJ whole genome shotgun (WGS) entry which is preliminary data.</text>
</comment>
<sequence length="188" mass="21619">MNIKNLIRCFGLLLALSTLTACATPRILSHDIDGLCLITQQDMVLSRKKFKDYGTTNYSLRTTKNWHPPFTIDTIGYQEIGDIPRFTRLSIFRVYEVYDPVGYYAPRIVAKLEQGEFRNTLAIIPSWREHVVDPVTGRSVIMDGSSVNVTKSLWFTGFDRVDVPGKRLRRSDVNKIKFNPEYLKNVIE</sequence>
<reference evidence="2 3" key="1">
    <citation type="submission" date="2013-02" db="EMBL/GenBank/DDBJ databases">
        <title>The Genome Sequence of Acinetobacter haemolyticus CIP 64.3.</title>
        <authorList>
            <consortium name="The Broad Institute Genome Sequencing Platform"/>
            <consortium name="The Broad Institute Genome Sequencing Center for Infectious Disease"/>
            <person name="Cerqueira G."/>
            <person name="Feldgarden M."/>
            <person name="Courvalin P."/>
            <person name="Perichon B."/>
            <person name="Grillot-Courvalin C."/>
            <person name="Clermont D."/>
            <person name="Rocha E."/>
            <person name="Yoon E.-J."/>
            <person name="Nemec A."/>
            <person name="Walker B."/>
            <person name="Young S.K."/>
            <person name="Zeng Q."/>
            <person name="Gargeya S."/>
            <person name="Fitzgerald M."/>
            <person name="Haas B."/>
            <person name="Abouelleil A."/>
            <person name="Alvarado L."/>
            <person name="Arachchi H.M."/>
            <person name="Berlin A.M."/>
            <person name="Chapman S.B."/>
            <person name="Dewar J."/>
            <person name="Goldberg J."/>
            <person name="Griggs A."/>
            <person name="Gujja S."/>
            <person name="Hansen M."/>
            <person name="Howarth C."/>
            <person name="Imamovic A."/>
            <person name="Larimer J."/>
            <person name="McCowan C."/>
            <person name="Murphy C."/>
            <person name="Neiman D."/>
            <person name="Pearson M."/>
            <person name="Priest M."/>
            <person name="Roberts A."/>
            <person name="Saif S."/>
            <person name="Shea T."/>
            <person name="Sisk P."/>
            <person name="Sykes S."/>
            <person name="Wortman J."/>
            <person name="Nusbaum C."/>
            <person name="Birren B."/>
        </authorList>
    </citation>
    <scope>NUCLEOTIDE SEQUENCE [LARGE SCALE GENOMIC DNA]</scope>
    <source>
        <strain evidence="2 3">CIP 64.3</strain>
    </source>
</reference>
<dbReference type="RefSeq" id="WP_005081736.1">
    <property type="nucleotide sequence ID" value="NZ_ASYX01000067.1"/>
</dbReference>
<feature type="signal peptide" evidence="1">
    <location>
        <begin position="1"/>
        <end position="23"/>
    </location>
</feature>
<evidence type="ECO:0000256" key="1">
    <source>
        <dbReference type="SAM" id="SignalP"/>
    </source>
</evidence>
<dbReference type="Proteomes" id="UP000017667">
    <property type="component" value="Unassembled WGS sequence"/>
</dbReference>
<dbReference type="PATRIC" id="fig|1217659.3.peg.1795"/>
<name>N9GE35_ACIHA</name>
<dbReference type="AlphaFoldDB" id="N9GE35"/>
<keyword evidence="1" id="KW-0732">Signal</keyword>
<gene>
    <name evidence="2" type="ORF">F927_01833</name>
</gene>
<feature type="chain" id="PRO_5004143881" description="Lipoprotein" evidence="1">
    <location>
        <begin position="24"/>
        <end position="188"/>
    </location>
</feature>
<dbReference type="EMBL" id="APQQ01000021">
    <property type="protein sequence ID" value="ENW17760.1"/>
    <property type="molecule type" value="Genomic_DNA"/>
</dbReference>
<dbReference type="HOGENOM" id="CLU_1479042_0_0_6"/>
<evidence type="ECO:0008006" key="4">
    <source>
        <dbReference type="Google" id="ProtNLM"/>
    </source>
</evidence>
<accession>N9GE35</accession>
<proteinExistence type="predicted"/>